<sequence>MRVYGEYISSEYIWLPSEFHIHADASVEIEPYINTLHPVKHKKMYPSITDIFARFVPTFENILTNLGCVDGYRVGPDKPAYKGGSWQIAGMASDLLIATSVYYYDVDNVTEGKLEFGEFVELDASNDPYDPRGFEQVYDVDMGGS</sequence>
<comment type="caution">
    <text evidence="1">The sequence shown here is derived from an EMBL/GenBank/DDBJ whole genome shotgun (WGS) entry which is preliminary data.</text>
</comment>
<proteinExistence type="predicted"/>
<name>A0ACC1J387_9FUNG</name>
<protein>
    <submittedName>
        <fullName evidence="1">Uncharacterized protein</fullName>
    </submittedName>
</protein>
<accession>A0ACC1J387</accession>
<reference evidence="1" key="1">
    <citation type="submission" date="2022-07" db="EMBL/GenBank/DDBJ databases">
        <title>Phylogenomic reconstructions and comparative analyses of Kickxellomycotina fungi.</title>
        <authorList>
            <person name="Reynolds N.K."/>
            <person name="Stajich J.E."/>
            <person name="Barry K."/>
            <person name="Grigoriev I.V."/>
            <person name="Crous P."/>
            <person name="Smith M.E."/>
        </authorList>
    </citation>
    <scope>NUCLEOTIDE SEQUENCE</scope>
    <source>
        <strain evidence="1">NRRL 5244</strain>
    </source>
</reference>
<gene>
    <name evidence="1" type="ORF">FBU59_005305</name>
</gene>
<organism evidence="1 2">
    <name type="scientific">Linderina macrospora</name>
    <dbReference type="NCBI Taxonomy" id="4868"/>
    <lineage>
        <taxon>Eukaryota</taxon>
        <taxon>Fungi</taxon>
        <taxon>Fungi incertae sedis</taxon>
        <taxon>Zoopagomycota</taxon>
        <taxon>Kickxellomycotina</taxon>
        <taxon>Kickxellomycetes</taxon>
        <taxon>Kickxellales</taxon>
        <taxon>Kickxellaceae</taxon>
        <taxon>Linderina</taxon>
    </lineage>
</organism>
<dbReference type="Proteomes" id="UP001150603">
    <property type="component" value="Unassembled WGS sequence"/>
</dbReference>
<evidence type="ECO:0000313" key="1">
    <source>
        <dbReference type="EMBL" id="KAJ1935683.1"/>
    </source>
</evidence>
<evidence type="ECO:0000313" key="2">
    <source>
        <dbReference type="Proteomes" id="UP001150603"/>
    </source>
</evidence>
<dbReference type="EMBL" id="JANBPW010004155">
    <property type="protein sequence ID" value="KAJ1935683.1"/>
    <property type="molecule type" value="Genomic_DNA"/>
</dbReference>
<keyword evidence="2" id="KW-1185">Reference proteome</keyword>